<keyword evidence="2" id="KW-1185">Reference proteome</keyword>
<proteinExistence type="predicted"/>
<organism evidence="1 2">
    <name type="scientific">Salinispira pacifica</name>
    <dbReference type="NCBI Taxonomy" id="1307761"/>
    <lineage>
        <taxon>Bacteria</taxon>
        <taxon>Pseudomonadati</taxon>
        <taxon>Spirochaetota</taxon>
        <taxon>Spirochaetia</taxon>
        <taxon>Spirochaetales</taxon>
        <taxon>Spirochaetaceae</taxon>
        <taxon>Salinispira</taxon>
    </lineage>
</organism>
<evidence type="ECO:0000313" key="1">
    <source>
        <dbReference type="EMBL" id="AHC16337.1"/>
    </source>
</evidence>
<evidence type="ECO:0000313" key="2">
    <source>
        <dbReference type="Proteomes" id="UP000018680"/>
    </source>
</evidence>
<dbReference type="STRING" id="1307761.L21SP2_2991"/>
<protein>
    <submittedName>
        <fullName evidence="1">Uncharacterized protein</fullName>
    </submittedName>
</protein>
<dbReference type="EMBL" id="CP006939">
    <property type="protein sequence ID" value="AHC16337.1"/>
    <property type="molecule type" value="Genomic_DNA"/>
</dbReference>
<name>V5WKI3_9SPIO</name>
<accession>V5WKI3</accession>
<dbReference type="AlphaFoldDB" id="V5WKI3"/>
<dbReference type="HOGENOM" id="CLU_3047840_0_0_12"/>
<reference evidence="1 2" key="1">
    <citation type="journal article" date="2015" name="Stand. Genomic Sci.">
        <title>Complete genome sequence and description of Salinispira pacifica gen. nov., sp. nov., a novel spirochaete isolated form a hypersaline microbial mat.</title>
        <authorList>
            <person name="Ben Hania W."/>
            <person name="Joseph M."/>
            <person name="Schumann P."/>
            <person name="Bunk B."/>
            <person name="Fiebig A."/>
            <person name="Sproer C."/>
            <person name="Klenk H.P."/>
            <person name="Fardeau M.L."/>
            <person name="Spring S."/>
        </authorList>
    </citation>
    <scope>NUCLEOTIDE SEQUENCE [LARGE SCALE GENOMIC DNA]</scope>
    <source>
        <strain evidence="1 2">L21-RPul-D2</strain>
    </source>
</reference>
<sequence>MKGRVEGSLLDAGDWRPNPASPIIQKGRSFEVGLFWYILNESGFKALNRRENLER</sequence>
<dbReference type="KEGG" id="slr:L21SP2_2991"/>
<gene>
    <name evidence="1" type="ORF">L21SP2_2991</name>
</gene>
<dbReference type="Proteomes" id="UP000018680">
    <property type="component" value="Chromosome"/>
</dbReference>